<dbReference type="AlphaFoldDB" id="A0AAD3RG16"/>
<reference evidence="3" key="1">
    <citation type="submission" date="2022-08" db="EMBL/GenBank/DDBJ databases">
        <title>Genome sequencing of akame (Lates japonicus).</title>
        <authorList>
            <person name="Hashiguchi Y."/>
            <person name="Takahashi H."/>
        </authorList>
    </citation>
    <scope>NUCLEOTIDE SEQUENCE</scope>
    <source>
        <strain evidence="3">Kochi</strain>
    </source>
</reference>
<dbReference type="Pfam" id="PF08266">
    <property type="entry name" value="Cadherin_2"/>
    <property type="match status" value="1"/>
</dbReference>
<dbReference type="Proteomes" id="UP001279410">
    <property type="component" value="Unassembled WGS sequence"/>
</dbReference>
<sequence>AVAELRYSIPEEMKEGTIVGNVAKDLGLDKTALLDRRFRVVSGSKDAFFESIHLRERDSNYMRPVIPMLE</sequence>
<dbReference type="Gene3D" id="2.60.40.60">
    <property type="entry name" value="Cadherins"/>
    <property type="match status" value="1"/>
</dbReference>
<gene>
    <name evidence="3" type="ORF">AKAME5_001869000</name>
</gene>
<evidence type="ECO:0000259" key="2">
    <source>
        <dbReference type="Pfam" id="PF08266"/>
    </source>
</evidence>
<protein>
    <submittedName>
        <fullName evidence="3">Protocadherin alpha-8-like protein</fullName>
    </submittedName>
</protein>
<dbReference type="EMBL" id="BRZM01000109">
    <property type="protein sequence ID" value="GLD67337.1"/>
    <property type="molecule type" value="Genomic_DNA"/>
</dbReference>
<keyword evidence="4" id="KW-1185">Reference proteome</keyword>
<evidence type="ECO:0000256" key="1">
    <source>
        <dbReference type="ARBA" id="ARBA00023180"/>
    </source>
</evidence>
<dbReference type="InterPro" id="IPR013164">
    <property type="entry name" value="Cadherin_N"/>
</dbReference>
<feature type="domain" description="Cadherin N-terminal" evidence="2">
    <location>
        <begin position="5"/>
        <end position="49"/>
    </location>
</feature>
<dbReference type="FunFam" id="2.60.40.60:FF:000398">
    <property type="entry name" value="Protocadherin cluster 1 gamma 26a"/>
    <property type="match status" value="1"/>
</dbReference>
<evidence type="ECO:0000313" key="3">
    <source>
        <dbReference type="EMBL" id="GLD67337.1"/>
    </source>
</evidence>
<organism evidence="3 4">
    <name type="scientific">Lates japonicus</name>
    <name type="common">Japanese lates</name>
    <dbReference type="NCBI Taxonomy" id="270547"/>
    <lineage>
        <taxon>Eukaryota</taxon>
        <taxon>Metazoa</taxon>
        <taxon>Chordata</taxon>
        <taxon>Craniata</taxon>
        <taxon>Vertebrata</taxon>
        <taxon>Euteleostomi</taxon>
        <taxon>Actinopterygii</taxon>
        <taxon>Neopterygii</taxon>
        <taxon>Teleostei</taxon>
        <taxon>Neoteleostei</taxon>
        <taxon>Acanthomorphata</taxon>
        <taxon>Carangaria</taxon>
        <taxon>Carangaria incertae sedis</taxon>
        <taxon>Centropomidae</taxon>
        <taxon>Lates</taxon>
    </lineage>
</organism>
<name>A0AAD3RG16_LATJO</name>
<comment type="caution">
    <text evidence="3">The sequence shown here is derived from an EMBL/GenBank/DDBJ whole genome shotgun (WGS) entry which is preliminary data.</text>
</comment>
<evidence type="ECO:0000313" key="4">
    <source>
        <dbReference type="Proteomes" id="UP001279410"/>
    </source>
</evidence>
<accession>A0AAD3RG16</accession>
<proteinExistence type="predicted"/>
<keyword evidence="1" id="KW-0325">Glycoprotein</keyword>
<feature type="non-terminal residue" evidence="3">
    <location>
        <position position="1"/>
    </location>
</feature>